<protein>
    <submittedName>
        <fullName evidence="2">AbpD bacteriocin export accessory protein</fullName>
    </submittedName>
</protein>
<evidence type="ECO:0000313" key="2">
    <source>
        <dbReference type="EMBL" id="CDK36079.1"/>
    </source>
</evidence>
<evidence type="ECO:0000256" key="1">
    <source>
        <dbReference type="SAM" id="Phobius"/>
    </source>
</evidence>
<dbReference type="AlphaFoldDB" id="V6DMW7"/>
<keyword evidence="1" id="KW-0812">Transmembrane</keyword>
<comment type="caution">
    <text evidence="2">The sequence shown here is derived from an EMBL/GenBank/DDBJ whole genome shotgun (WGS) entry which is preliminary data.</text>
</comment>
<reference evidence="2" key="1">
    <citation type="submission" date="2013-10" db="EMBL/GenBank/DDBJ databases">
        <authorList>
            <person name="Crossman L."/>
        </authorList>
    </citation>
    <scope>NUCLEOTIDE SEQUENCE</scope>
</reference>
<organism evidence="2">
    <name type="scientific">Ligilactobacillus salivarius cp400</name>
    <dbReference type="NCBI Taxonomy" id="1273133"/>
    <lineage>
        <taxon>Bacteria</taxon>
        <taxon>Bacillati</taxon>
        <taxon>Bacillota</taxon>
        <taxon>Bacilli</taxon>
        <taxon>Lactobacillales</taxon>
        <taxon>Lactobacillaceae</taxon>
        <taxon>Ligilactobacillus</taxon>
    </lineage>
</organism>
<reference evidence="2" key="2">
    <citation type="journal article" date="2014" name="Genome Announc.">
        <title>Draft Genome Sequence of a Novel Lactobacillus salivarius Strain Isolated from Piglet.</title>
        <authorList>
            <person name="Mackenzie D.A."/>
            <person name="McLay K."/>
            <person name="Roos S."/>
            <person name="Walter J."/>
            <person name="Swarbreck D."/>
            <person name="Drou N."/>
            <person name="Crossman L.C."/>
            <person name="Juge N."/>
        </authorList>
    </citation>
    <scope>NUCLEOTIDE SEQUENCE [LARGE SCALE GENOMIC DNA]</scope>
    <source>
        <strain>cp400</strain>
    </source>
</reference>
<keyword evidence="1" id="KW-0472">Membrane</keyword>
<proteinExistence type="predicted"/>
<accession>V6DMW7</accession>
<sequence length="74" mass="8288">MEDKFLESSEFYSARFRNFSTMIIIPFTILLLAVVIFSFFGKKEITIQGAGTLEALGNNPVIQSTVNSPIEKII</sequence>
<name>V6DMW7_9LACO</name>
<dbReference type="EMBL" id="CBVR010000041">
    <property type="protein sequence ID" value="CDK36079.1"/>
    <property type="molecule type" value="Genomic_DNA"/>
</dbReference>
<keyword evidence="1" id="KW-1133">Transmembrane helix</keyword>
<feature type="transmembrane region" description="Helical" evidence="1">
    <location>
        <begin position="20"/>
        <end position="40"/>
    </location>
</feature>
<gene>
    <name evidence="2" type="ORF">LSCP400_19041</name>
</gene>